<protein>
    <recommendedName>
        <fullName evidence="3">Lipoprotein</fullName>
    </recommendedName>
</protein>
<accession>A0ABS3YIH7</accession>
<keyword evidence="2" id="KW-1185">Reference proteome</keyword>
<gene>
    <name evidence="1" type="ORF">J7I43_19900</name>
</gene>
<evidence type="ECO:0008006" key="3">
    <source>
        <dbReference type="Google" id="ProtNLM"/>
    </source>
</evidence>
<evidence type="ECO:0000313" key="2">
    <source>
        <dbReference type="Proteomes" id="UP000679126"/>
    </source>
</evidence>
<dbReference type="RefSeq" id="WP_209147616.1">
    <property type="nucleotide sequence ID" value="NZ_JAGHKP010000004.1"/>
</dbReference>
<comment type="caution">
    <text evidence="1">The sequence shown here is derived from an EMBL/GenBank/DDBJ whole genome shotgun (WGS) entry which is preliminary data.</text>
</comment>
<dbReference type="SUPFAM" id="SSF101898">
    <property type="entry name" value="NHL repeat"/>
    <property type="match status" value="1"/>
</dbReference>
<dbReference type="Proteomes" id="UP000679126">
    <property type="component" value="Unassembled WGS sequence"/>
</dbReference>
<name>A0ABS3YIH7_9BACT</name>
<organism evidence="1 2">
    <name type="scientific">Chitinophaga chungangae</name>
    <dbReference type="NCBI Taxonomy" id="2821488"/>
    <lineage>
        <taxon>Bacteria</taxon>
        <taxon>Pseudomonadati</taxon>
        <taxon>Bacteroidota</taxon>
        <taxon>Chitinophagia</taxon>
        <taxon>Chitinophagales</taxon>
        <taxon>Chitinophagaceae</taxon>
        <taxon>Chitinophaga</taxon>
    </lineage>
</organism>
<dbReference type="EMBL" id="JAGHKP010000004">
    <property type="protein sequence ID" value="MBO9154498.1"/>
    <property type="molecule type" value="Genomic_DNA"/>
</dbReference>
<sequence>MQADKQGEQAILETYAPQTEKLTAKTFDSGFELAHDSYNAITVASDGRVYYVLSSDKHDVAGRMYSYDPRTGKISLLGDLTEICGEKGEKFISQGKSHVEFFERKGKLYFSTHVGYYELIDGMDRLPVNAPEGYKLYSGGHILAYDMKTGAFEDLGILPGGEGAVSMTMDVERGNVFCISWPLGNFIAFNVDTKDMKNFGATAGRGEGGTPGKDFRSLCRSLFVDQRTGAVYFSTASGDIYTYAPGDKQPGKLGEVDLRIDYFGKYQPEQPGSMGYNWRKICWHEEDEVAYGVHGNSGYLFKFDPAAQKIELIERITSSLSRKSGMFDQFSYGYLGFQLGPDNETVYYLTGGPIYVNGKRLGGLNEIGKGAAKGLENLHLVTYHIPTGSYNDHGPIFYENGDRPLYVNSIAVGADGGIYTLARIERNGRTVTDLIRIPDPLQKSKNG</sequence>
<proteinExistence type="predicted"/>
<reference evidence="2" key="1">
    <citation type="submission" date="2021-03" db="EMBL/GenBank/DDBJ databases">
        <title>Assistant Professor.</title>
        <authorList>
            <person name="Huq M.A."/>
        </authorList>
    </citation>
    <scope>NUCLEOTIDE SEQUENCE [LARGE SCALE GENOMIC DNA]</scope>
    <source>
        <strain evidence="2">MAH-28</strain>
    </source>
</reference>
<evidence type="ECO:0000313" key="1">
    <source>
        <dbReference type="EMBL" id="MBO9154498.1"/>
    </source>
</evidence>